<name>S8CUQ2_9LAMI</name>
<feature type="region of interest" description="Disordered" evidence="1">
    <location>
        <begin position="26"/>
        <end position="46"/>
    </location>
</feature>
<feature type="non-terminal residue" evidence="2">
    <location>
        <position position="67"/>
    </location>
</feature>
<dbReference type="PANTHER" id="PTHR46405:SF2">
    <property type="entry name" value="OS05G0141500 PROTEIN"/>
    <property type="match status" value="1"/>
</dbReference>
<feature type="compositionally biased region" description="Basic and acidic residues" evidence="1">
    <location>
        <begin position="26"/>
        <end position="38"/>
    </location>
</feature>
<dbReference type="AlphaFoldDB" id="S8CUQ2"/>
<evidence type="ECO:0000313" key="3">
    <source>
        <dbReference type="Proteomes" id="UP000015453"/>
    </source>
</evidence>
<reference evidence="2 3" key="1">
    <citation type="journal article" date="2013" name="BMC Genomics">
        <title>The miniature genome of a carnivorous plant Genlisea aurea contains a low number of genes and short non-coding sequences.</title>
        <authorList>
            <person name="Leushkin E.V."/>
            <person name="Sutormin R.A."/>
            <person name="Nabieva E.R."/>
            <person name="Penin A.A."/>
            <person name="Kondrashov A.S."/>
            <person name="Logacheva M.D."/>
        </authorList>
    </citation>
    <scope>NUCLEOTIDE SEQUENCE [LARGE SCALE GENOMIC DNA]</scope>
</reference>
<organism evidence="2 3">
    <name type="scientific">Genlisea aurea</name>
    <dbReference type="NCBI Taxonomy" id="192259"/>
    <lineage>
        <taxon>Eukaryota</taxon>
        <taxon>Viridiplantae</taxon>
        <taxon>Streptophyta</taxon>
        <taxon>Embryophyta</taxon>
        <taxon>Tracheophyta</taxon>
        <taxon>Spermatophyta</taxon>
        <taxon>Magnoliopsida</taxon>
        <taxon>eudicotyledons</taxon>
        <taxon>Gunneridae</taxon>
        <taxon>Pentapetalae</taxon>
        <taxon>asterids</taxon>
        <taxon>lamiids</taxon>
        <taxon>Lamiales</taxon>
        <taxon>Lentibulariaceae</taxon>
        <taxon>Genlisea</taxon>
    </lineage>
</organism>
<comment type="caution">
    <text evidence="2">The sequence shown here is derived from an EMBL/GenBank/DDBJ whole genome shotgun (WGS) entry which is preliminary data.</text>
</comment>
<feature type="non-terminal residue" evidence="2">
    <location>
        <position position="1"/>
    </location>
</feature>
<accession>S8CUQ2</accession>
<gene>
    <name evidence="2" type="ORF">M569_06151</name>
</gene>
<evidence type="ECO:0000256" key="1">
    <source>
        <dbReference type="SAM" id="MobiDB-lite"/>
    </source>
</evidence>
<dbReference type="PANTHER" id="PTHR46405">
    <property type="entry name" value="OS05G0141500 PROTEIN"/>
    <property type="match status" value="1"/>
</dbReference>
<dbReference type="InterPro" id="IPR046934">
    <property type="entry name" value="PIR2-like"/>
</dbReference>
<evidence type="ECO:0000313" key="2">
    <source>
        <dbReference type="EMBL" id="EPS68621.1"/>
    </source>
</evidence>
<keyword evidence="3" id="KW-1185">Reference proteome</keyword>
<dbReference type="Proteomes" id="UP000015453">
    <property type="component" value="Unassembled WGS sequence"/>
</dbReference>
<proteinExistence type="predicted"/>
<protein>
    <submittedName>
        <fullName evidence="2">Uncharacterized protein</fullName>
    </submittedName>
</protein>
<dbReference type="EMBL" id="AUSU01002528">
    <property type="protein sequence ID" value="EPS68621.1"/>
    <property type="molecule type" value="Genomic_DNA"/>
</dbReference>
<sequence length="67" mass="7665">GKANQEQKNKDEILSQVISMREARHEIDASTRSGEETIRSAAEPSLRKQRADIERLQGEISSLRWKT</sequence>